<reference evidence="2 3" key="1">
    <citation type="submission" date="2018-03" db="EMBL/GenBank/DDBJ databases">
        <title>Diversity of phytobeneficial traits revealed by whole-genome analysis of worldwide-isolated phenazine-producing Pseudomonas spp.</title>
        <authorList>
            <person name="Biessy A."/>
            <person name="Novinscak A."/>
            <person name="Blom J."/>
            <person name="Leger G."/>
            <person name="Thomashow L.S."/>
            <person name="Cazorla F.M."/>
            <person name="Josic D."/>
            <person name="Filion M."/>
        </authorList>
    </citation>
    <scope>NUCLEOTIDE SEQUENCE [LARGE SCALE GENOMIC DNA]</scope>
    <source>
        <strain evidence="2 3">B25</strain>
    </source>
</reference>
<dbReference type="InterPro" id="IPR018003">
    <property type="entry name" value="Insecticidal_toxin/plasmid_vir"/>
</dbReference>
<dbReference type="EMBL" id="CP027753">
    <property type="protein sequence ID" value="AZE50338.1"/>
    <property type="molecule type" value="Genomic_DNA"/>
</dbReference>
<organism evidence="2 3">
    <name type="scientific">Pseudomonas chlororaphis</name>
    <dbReference type="NCBI Taxonomy" id="587753"/>
    <lineage>
        <taxon>Bacteria</taxon>
        <taxon>Pseudomonadati</taxon>
        <taxon>Pseudomonadota</taxon>
        <taxon>Gammaproteobacteria</taxon>
        <taxon>Pseudomonadales</taxon>
        <taxon>Pseudomonadaceae</taxon>
        <taxon>Pseudomonas</taxon>
    </lineage>
</organism>
<name>A0A3G7TVB3_9PSED</name>
<sequence length="930" mass="104404">MTTESDSFGFPITFSHTHETIVDALRQQGYKTIFDIVRDTQQQFFQKLECLDTPIARSVYRLAESRVDTLISLYKGIQMRSEPLLQQLPRMGIEPQPAAMRSTLSRMLGAPPTFESLFPERSTDGYAEPTSVQSLFSPSRYITELYKVAKGIYPEDAPENIDLRRPDIQNVILQQKSQDQKLPAIVILNLVLRSAVNSFLVRQSVTLAGLYYPMTLPFDADLSQIRCALPEKALTLTRSWYALADLQWILLNPLLAAPPATAVDRTPNPVAREQLELMTATYSLLVAPPADAAEVRKYYGITGALSTVETLTPLPSFTKRTGLTFNQTIEMTAQKDYQSGAMAEQIKSRYYRYVDDTSSINVNVSEYGQTYITHASDVANEPLLVIPDPEAAADSPLPYHLNFEASTVDLLADRAQRLVRLHRQVKVDFPQLDWLVSNINNTLSRTAYDLDTPVLKALAEYTRLSSTYSISSDAFACFIGTMNTYAAEFEHCMFKKLFTSPVDQQTAPLTGPVDFDPAQANPAAALICYGLNVSSNELFIMAQLAFDLGSSTIVTMDAGKYAQLYRLVMIPRMLGITFIQARRLWWLLNPTRSLEKEIAGAPTLNTLRTIQQSECALAWMRTHNLNIDTTLAMVSQNYSSDPTPEIFNFLNNIYISLSGNTEAMNYPFETPLTPSLSELLILSISGNFQLKSNITAQLIAWQDLHFTVQGTETSYGLSNFWQDIRKLFTPPAAPLTSLTPDILLSEPNLIRYSNALVQYTLIAQWAELTEQDLILLIEHPNWFFDDEPETAPAPSLPVLLLITRLKAWQQQVVSSESEAISYFQKANQDGQTTEGALSFLAYIQGWEPDTLQEMNALIIEEDIYEDFPVNFQQLDRLNTWMQMSLQLDLGPLYIDQLYKMSLNGTASEDPDLIMSVAGSLLSILQPQISH</sequence>
<keyword evidence="1" id="KW-0843">Virulence</keyword>
<dbReference type="RefSeq" id="WP_124321788.1">
    <property type="nucleotide sequence ID" value="NZ_CP027753.1"/>
</dbReference>
<dbReference type="Pfam" id="PF03538">
    <property type="entry name" value="VRP1"/>
    <property type="match status" value="1"/>
</dbReference>
<gene>
    <name evidence="2" type="ORF">C4K04_4683</name>
</gene>
<evidence type="ECO:0000313" key="3">
    <source>
        <dbReference type="Proteomes" id="UP000268048"/>
    </source>
</evidence>
<protein>
    <submittedName>
        <fullName evidence="2">Uncharacterized protein</fullName>
    </submittedName>
</protein>
<evidence type="ECO:0000313" key="2">
    <source>
        <dbReference type="EMBL" id="AZE50338.1"/>
    </source>
</evidence>
<dbReference type="Proteomes" id="UP000268048">
    <property type="component" value="Chromosome"/>
</dbReference>
<dbReference type="AlphaFoldDB" id="A0A3G7TVB3"/>
<evidence type="ECO:0000256" key="1">
    <source>
        <dbReference type="ARBA" id="ARBA00023026"/>
    </source>
</evidence>
<proteinExistence type="predicted"/>
<accession>A0A3G7TVB3</accession>